<dbReference type="InterPro" id="IPR011343">
    <property type="entry name" value="DeoC"/>
</dbReference>
<proteinExistence type="predicted"/>
<reference evidence="4 5" key="1">
    <citation type="submission" date="2014-11" db="EMBL/GenBank/DDBJ databases">
        <title>Draft Genome Sequence of Vibrio piscirenalis strains CECT 8603T and CECT 8604, two marine Gammaproteobacterium isolated from cultured gilthead sea bream (Sparus aurata).</title>
        <authorList>
            <person name="Arahal D.R."/>
            <person name="Rodrigo-Torres L."/>
            <person name="Lucena T."/>
            <person name="Pujalte M.J."/>
        </authorList>
    </citation>
    <scope>NUCLEOTIDE SEQUENCE [LARGE SCALE GENOMIC DNA]</scope>
    <source>
        <strain evidence="4 5">DCR 1-4-2</strain>
    </source>
</reference>
<dbReference type="EMBL" id="JTKH01000024">
    <property type="protein sequence ID" value="KII76476.1"/>
    <property type="molecule type" value="Genomic_DNA"/>
</dbReference>
<dbReference type="OrthoDB" id="6579831at2"/>
<gene>
    <name evidence="4" type="ORF">OJ16_16960</name>
</gene>
<evidence type="ECO:0000313" key="4">
    <source>
        <dbReference type="EMBL" id="KII76476.1"/>
    </source>
</evidence>
<dbReference type="GO" id="GO:0005737">
    <property type="term" value="C:cytoplasm"/>
    <property type="evidence" value="ECO:0007669"/>
    <property type="project" value="InterPro"/>
</dbReference>
<dbReference type="GO" id="GO:0016052">
    <property type="term" value="P:carbohydrate catabolic process"/>
    <property type="evidence" value="ECO:0007669"/>
    <property type="project" value="TreeGrafter"/>
</dbReference>
<dbReference type="PIRSF" id="PIRSF001357">
    <property type="entry name" value="DeoC"/>
    <property type="match status" value="1"/>
</dbReference>
<sequence>MNNVCRNLARMIDLSAVQAQSTKADIIACAELAKQYNIISLHVLPNWVPMLREELVDYPDVLIGAPIGYPSGGVATSTKIAEIHQTIANGASEIDMVCNIGRVLSGDYDYVEQELNAAVKAAYPTPIKTILETHYLNEEQIRQVSELAVKAGMAWVKTATGWTSTGATVENCAIIVNQINGRATQVKASGGIRSLELVKQLYAVGVRRFGLSLSTAKEVLDQLNANPELFPELDY</sequence>
<dbReference type="EC" id="4.1.2.4" evidence="3"/>
<dbReference type="CDD" id="cd00959">
    <property type="entry name" value="DeoC"/>
    <property type="match status" value="1"/>
</dbReference>
<evidence type="ECO:0000256" key="2">
    <source>
        <dbReference type="ARBA" id="ARBA00023270"/>
    </source>
</evidence>
<dbReference type="Gene3D" id="3.20.20.70">
    <property type="entry name" value="Aldolase class I"/>
    <property type="match status" value="1"/>
</dbReference>
<keyword evidence="1" id="KW-0963">Cytoplasm</keyword>
<comment type="caution">
    <text evidence="4">The sequence shown here is derived from an EMBL/GenBank/DDBJ whole genome shotgun (WGS) entry which is preliminary data.</text>
</comment>
<dbReference type="NCBIfam" id="TIGR00126">
    <property type="entry name" value="deoC"/>
    <property type="match status" value="1"/>
</dbReference>
<dbReference type="SMART" id="SM01133">
    <property type="entry name" value="DeoC"/>
    <property type="match status" value="1"/>
</dbReference>
<dbReference type="InterPro" id="IPR002915">
    <property type="entry name" value="DeoC/FbaB/LacD_aldolase"/>
</dbReference>
<keyword evidence="5" id="KW-1185">Reference proteome</keyword>
<protein>
    <recommendedName>
        <fullName evidence="3">Deoxyribose-phosphate aldolase</fullName>
        <ecNumber evidence="3">4.1.2.4</ecNumber>
    </recommendedName>
</protein>
<accession>A0A0C2N9Y5</accession>
<dbReference type="PANTHER" id="PTHR10889">
    <property type="entry name" value="DEOXYRIBOSE-PHOSPHATE ALDOLASE"/>
    <property type="match status" value="1"/>
</dbReference>
<dbReference type="GO" id="GO:0009264">
    <property type="term" value="P:deoxyribonucleotide catabolic process"/>
    <property type="evidence" value="ECO:0007669"/>
    <property type="project" value="UniProtKB-UniRule"/>
</dbReference>
<dbReference type="InterPro" id="IPR013785">
    <property type="entry name" value="Aldolase_TIM"/>
</dbReference>
<dbReference type="RefSeq" id="WP_040992415.1">
    <property type="nucleotide sequence ID" value="NZ_JTKH01000024.1"/>
</dbReference>
<dbReference type="Proteomes" id="UP000031672">
    <property type="component" value="Unassembled WGS sequence"/>
</dbReference>
<evidence type="ECO:0000256" key="1">
    <source>
        <dbReference type="ARBA" id="ARBA00022490"/>
    </source>
</evidence>
<dbReference type="GO" id="GO:0004139">
    <property type="term" value="F:deoxyribose-phosphate aldolase activity"/>
    <property type="evidence" value="ECO:0007669"/>
    <property type="project" value="UniProtKB-UniRule"/>
</dbReference>
<accession>A0A0C2NV14</accession>
<evidence type="ECO:0000256" key="3">
    <source>
        <dbReference type="NCBIfam" id="TIGR00126"/>
    </source>
</evidence>
<dbReference type="Pfam" id="PF01791">
    <property type="entry name" value="DeoC"/>
    <property type="match status" value="1"/>
</dbReference>
<dbReference type="PANTHER" id="PTHR10889:SF1">
    <property type="entry name" value="DEOXYRIBOSE-PHOSPHATE ALDOLASE"/>
    <property type="match status" value="1"/>
</dbReference>
<evidence type="ECO:0000313" key="5">
    <source>
        <dbReference type="Proteomes" id="UP000031672"/>
    </source>
</evidence>
<keyword evidence="2" id="KW-0704">Schiff base</keyword>
<dbReference type="STRING" id="1461322.OJ16_16960"/>
<name>A0A0C2NV14_9VIBR</name>
<organism evidence="4 5">
    <name type="scientific">Vibrio renipiscarius</name>
    <dbReference type="NCBI Taxonomy" id="1461322"/>
    <lineage>
        <taxon>Bacteria</taxon>
        <taxon>Pseudomonadati</taxon>
        <taxon>Pseudomonadota</taxon>
        <taxon>Gammaproteobacteria</taxon>
        <taxon>Vibrionales</taxon>
        <taxon>Vibrionaceae</taxon>
        <taxon>Vibrio</taxon>
    </lineage>
</organism>
<dbReference type="AlphaFoldDB" id="A0A0C2NV14"/>
<dbReference type="SUPFAM" id="SSF51569">
    <property type="entry name" value="Aldolase"/>
    <property type="match status" value="1"/>
</dbReference>